<proteinExistence type="inferred from homology"/>
<accession>A0A7H8QY82</accession>
<name>A0A7H8QY82_TALRU</name>
<evidence type="ECO:0000256" key="7">
    <source>
        <dbReference type="SAM" id="MobiDB-lite"/>
    </source>
</evidence>
<evidence type="ECO:0000256" key="1">
    <source>
        <dbReference type="ARBA" id="ARBA00008078"/>
    </source>
</evidence>
<dbReference type="FunFam" id="3.40.1350.10:FF:000008">
    <property type="entry name" value="tRNA-splicing endonuclease subunit Sen34"/>
    <property type="match status" value="1"/>
</dbReference>
<dbReference type="NCBIfam" id="TIGR00324">
    <property type="entry name" value="endA"/>
    <property type="match status" value="1"/>
</dbReference>
<evidence type="ECO:0000256" key="4">
    <source>
        <dbReference type="ARBA" id="ARBA00059865"/>
    </source>
</evidence>
<comment type="function">
    <text evidence="4">Constitutes one of the two catalytic subunit of the tRNA-splicing endonuclease complex, a complex responsible for identification and cleavage of the splice sites in pre-tRNA. It cleaves pre-tRNA at the 5'- and 3'-splice sites to release the intron. The products are an intron and two tRNA half-molecules bearing 2',3'-cyclic phosphate and 5'-OH termini. There are no conserved sequences at the splice sites, but the intron is invariably located at the same site in the gene, placing the splice sites an invariant distance from the constant structural features of the tRNA body. It probably carries the active site for 3'-splice site cleavage.</text>
</comment>
<dbReference type="InterPro" id="IPR006676">
    <property type="entry name" value="tRNA_splic"/>
</dbReference>
<dbReference type="RefSeq" id="XP_035344593.1">
    <property type="nucleotide sequence ID" value="XM_035488700.1"/>
</dbReference>
<dbReference type="EMBL" id="CP055900">
    <property type="protein sequence ID" value="QKX58415.1"/>
    <property type="molecule type" value="Genomic_DNA"/>
</dbReference>
<feature type="compositionally biased region" description="Basic and acidic residues" evidence="7">
    <location>
        <begin position="136"/>
        <end position="147"/>
    </location>
</feature>
<sequence>MDSAPDLPIPISFITGRYLLFSADAVTYLRREHNIGGVFMGTLPHVPQQNVFLGLPLLLMPEEARVLVEKGVARIVDEAKFHDHGMRMLIDADKRRYQQSLDREGSEISQLVTEKKESKREKALKKAAQRNNAKAKATEAGDSKEPQIENGQEDNESLFGTDSRSVATTTSSTPSTVTMAITPATSFPLLPQSAPEEYTMPLPEVPSSYPIYAHLHSRGYFLSPGLRFGCQYVAYPGDSLRFHSHFLVVGTEWDQEIDLMDIVSGGRLGTGVKKGYLFGGAEPSDSDSEDISNVRSFSVEWAGM</sequence>
<dbReference type="Gene3D" id="3.40.1350.10">
    <property type="match status" value="1"/>
</dbReference>
<dbReference type="OrthoDB" id="48041at2759"/>
<dbReference type="InterPro" id="IPR006677">
    <property type="entry name" value="tRNA_intron_Endonuc_cat-like"/>
</dbReference>
<reference evidence="11" key="1">
    <citation type="submission" date="2020-06" db="EMBL/GenBank/DDBJ databases">
        <title>A chromosome-scale genome assembly of Talaromyces rugulosus W13939.</title>
        <authorList>
            <person name="Wang B."/>
            <person name="Guo L."/>
            <person name="Ye K."/>
            <person name="Wang L."/>
        </authorList>
    </citation>
    <scope>NUCLEOTIDE SEQUENCE [LARGE SCALE GENOMIC DNA]</scope>
    <source>
        <strain evidence="11">W13939</strain>
    </source>
</reference>
<dbReference type="GO" id="GO:0003676">
    <property type="term" value="F:nucleic acid binding"/>
    <property type="evidence" value="ECO:0007669"/>
    <property type="project" value="InterPro"/>
</dbReference>
<gene>
    <name evidence="10" type="ORF">TRUGW13939_05537</name>
</gene>
<dbReference type="EC" id="4.6.1.16" evidence="5"/>
<dbReference type="GO" id="GO:0000213">
    <property type="term" value="F:tRNA-intron lyase activity"/>
    <property type="evidence" value="ECO:0007669"/>
    <property type="project" value="UniProtKB-UniRule"/>
</dbReference>
<keyword evidence="2 5" id="KW-0819">tRNA processing</keyword>
<feature type="region of interest" description="Disordered" evidence="7">
    <location>
        <begin position="101"/>
        <end position="175"/>
    </location>
</feature>
<keyword evidence="3 5" id="KW-0456">Lyase</keyword>
<dbReference type="GeneID" id="55993034"/>
<comment type="similarity">
    <text evidence="1 5">Belongs to the tRNA-intron endonuclease family.</text>
</comment>
<evidence type="ECO:0000256" key="5">
    <source>
        <dbReference type="PIRNR" id="PIRNR017250"/>
    </source>
</evidence>
<feature type="active site" evidence="6">
    <location>
        <position position="235"/>
    </location>
</feature>
<feature type="domain" description="TSEN34 N-terminal" evidence="9">
    <location>
        <begin position="9"/>
        <end position="78"/>
    </location>
</feature>
<dbReference type="CDD" id="cd22363">
    <property type="entry name" value="tRNA-intron_lyase_C"/>
    <property type="match status" value="1"/>
</dbReference>
<feature type="domain" description="tRNA intron endonuclease catalytic" evidence="8">
    <location>
        <begin position="208"/>
        <end position="279"/>
    </location>
</feature>
<evidence type="ECO:0000256" key="3">
    <source>
        <dbReference type="ARBA" id="ARBA00023239"/>
    </source>
</evidence>
<dbReference type="InterPro" id="IPR036167">
    <property type="entry name" value="tRNA_intron_Endo_cat-like_sf"/>
</dbReference>
<dbReference type="PANTHER" id="PTHR13070">
    <property type="entry name" value="TRNA-SPLICING ENDONUCLEASE SUBUNIT SEN34-RELATED"/>
    <property type="match status" value="1"/>
</dbReference>
<dbReference type="SUPFAM" id="SSF53032">
    <property type="entry name" value="tRNA-intron endonuclease catalytic domain-like"/>
    <property type="match status" value="1"/>
</dbReference>
<feature type="compositionally biased region" description="Low complexity" evidence="7">
    <location>
        <begin position="161"/>
        <end position="175"/>
    </location>
</feature>
<dbReference type="Pfam" id="PF26577">
    <property type="entry name" value="TSEN34_N"/>
    <property type="match status" value="1"/>
</dbReference>
<feature type="active site" evidence="6">
    <location>
        <position position="274"/>
    </location>
</feature>
<dbReference type="PIRSF" id="PIRSF017250">
    <property type="entry name" value="tRNA_splic_SEN34"/>
    <property type="match status" value="1"/>
</dbReference>
<dbReference type="Proteomes" id="UP000509510">
    <property type="component" value="Chromosome III"/>
</dbReference>
<dbReference type="GO" id="GO:0000214">
    <property type="term" value="C:tRNA-intron endonuclease complex"/>
    <property type="evidence" value="ECO:0007669"/>
    <property type="project" value="UniProtKB-UniRule"/>
</dbReference>
<dbReference type="InterPro" id="IPR016690">
    <property type="entry name" value="TSEN34"/>
</dbReference>
<evidence type="ECO:0000313" key="11">
    <source>
        <dbReference type="Proteomes" id="UP000509510"/>
    </source>
</evidence>
<dbReference type="Pfam" id="PF01974">
    <property type="entry name" value="tRNA_int_endo"/>
    <property type="match status" value="1"/>
</dbReference>
<dbReference type="PANTHER" id="PTHR13070:SF0">
    <property type="entry name" value="TRNA-SPLICING ENDONUCLEASE SUBUNIT SEN34"/>
    <property type="match status" value="1"/>
</dbReference>
<dbReference type="KEGG" id="trg:TRUGW13939_05537"/>
<feature type="active site" evidence="6">
    <location>
        <position position="243"/>
    </location>
</feature>
<dbReference type="InterPro" id="IPR011856">
    <property type="entry name" value="tRNA_endonuc-like_dom_sf"/>
</dbReference>
<evidence type="ECO:0000259" key="9">
    <source>
        <dbReference type="Pfam" id="PF26577"/>
    </source>
</evidence>
<protein>
    <recommendedName>
        <fullName evidence="5">tRNA-splicing endonuclease subunit Sen34</fullName>
        <ecNumber evidence="5">4.6.1.16</ecNumber>
    </recommendedName>
</protein>
<keyword evidence="11" id="KW-1185">Reference proteome</keyword>
<evidence type="ECO:0000259" key="8">
    <source>
        <dbReference type="Pfam" id="PF01974"/>
    </source>
</evidence>
<evidence type="ECO:0000256" key="6">
    <source>
        <dbReference type="PIRSR" id="PIRSR017250-50"/>
    </source>
</evidence>
<organism evidence="10 11">
    <name type="scientific">Talaromyces rugulosus</name>
    <name type="common">Penicillium rugulosum</name>
    <dbReference type="NCBI Taxonomy" id="121627"/>
    <lineage>
        <taxon>Eukaryota</taxon>
        <taxon>Fungi</taxon>
        <taxon>Dikarya</taxon>
        <taxon>Ascomycota</taxon>
        <taxon>Pezizomycotina</taxon>
        <taxon>Eurotiomycetes</taxon>
        <taxon>Eurotiomycetidae</taxon>
        <taxon>Eurotiales</taxon>
        <taxon>Trichocomaceae</taxon>
        <taxon>Talaromyces</taxon>
        <taxon>Talaromyces sect. Islandici</taxon>
    </lineage>
</organism>
<dbReference type="InterPro" id="IPR059049">
    <property type="entry name" value="TSEN34_N"/>
</dbReference>
<evidence type="ECO:0000313" key="10">
    <source>
        <dbReference type="EMBL" id="QKX58415.1"/>
    </source>
</evidence>
<evidence type="ECO:0000256" key="2">
    <source>
        <dbReference type="ARBA" id="ARBA00022694"/>
    </source>
</evidence>
<dbReference type="GO" id="GO:0000379">
    <property type="term" value="P:tRNA-type intron splice site recognition and cleavage"/>
    <property type="evidence" value="ECO:0007669"/>
    <property type="project" value="UniProtKB-UniRule"/>
</dbReference>
<dbReference type="AlphaFoldDB" id="A0A7H8QY82"/>